<reference evidence="7 9" key="2">
    <citation type="submission" date="2017-02" db="EMBL/GenBank/DDBJ databases">
        <authorList>
            <person name="Peterson S.W."/>
        </authorList>
    </citation>
    <scope>NUCLEOTIDE SEQUENCE [LARGE SCALE GENOMIC DNA]</scope>
    <source>
        <strain evidence="7 9">DSM 9653</strain>
    </source>
</reference>
<dbReference type="FunFam" id="3.40.50.1100:FF:000005">
    <property type="entry name" value="Threonine dehydratase catabolic"/>
    <property type="match status" value="1"/>
</dbReference>
<keyword evidence="4" id="KW-0456">Lyase</keyword>
<name>A0A0Q3SXZ7_9HYPH</name>
<comment type="similarity">
    <text evidence="2">Belongs to the serine/threonine dehydratase family.</text>
</comment>
<reference evidence="6 8" key="1">
    <citation type="submission" date="2015-10" db="EMBL/GenBank/DDBJ databases">
        <title>Draft genome of Bosea thiooxidans.</title>
        <authorList>
            <person name="Wang X."/>
        </authorList>
    </citation>
    <scope>NUCLEOTIDE SEQUENCE [LARGE SCALE GENOMIC DNA]</scope>
    <source>
        <strain evidence="6 8">CGMCC 9174</strain>
    </source>
</reference>
<dbReference type="AlphaFoldDB" id="A0A0Q3SXZ7"/>
<dbReference type="OrthoDB" id="9811476at2"/>
<dbReference type="STRING" id="53254.SAMN05660750_04326"/>
<dbReference type="PANTHER" id="PTHR48078">
    <property type="entry name" value="THREONINE DEHYDRATASE, MITOCHONDRIAL-RELATED"/>
    <property type="match status" value="1"/>
</dbReference>
<evidence type="ECO:0000256" key="3">
    <source>
        <dbReference type="ARBA" id="ARBA00022898"/>
    </source>
</evidence>
<dbReference type="InterPro" id="IPR050147">
    <property type="entry name" value="Ser/Thr_Dehydratase"/>
</dbReference>
<evidence type="ECO:0000313" key="7">
    <source>
        <dbReference type="EMBL" id="SKC11265.1"/>
    </source>
</evidence>
<dbReference type="PROSITE" id="PS00165">
    <property type="entry name" value="DEHYDRATASE_SER_THR"/>
    <property type="match status" value="1"/>
</dbReference>
<dbReference type="Proteomes" id="UP000051562">
    <property type="component" value="Unassembled WGS sequence"/>
</dbReference>
<dbReference type="InterPro" id="IPR001926">
    <property type="entry name" value="TrpB-like_PALP"/>
</dbReference>
<evidence type="ECO:0000256" key="2">
    <source>
        <dbReference type="ARBA" id="ARBA00010869"/>
    </source>
</evidence>
<feature type="domain" description="Tryptophan synthase beta chain-like PALP" evidence="5">
    <location>
        <begin position="26"/>
        <end position="320"/>
    </location>
</feature>
<dbReference type="GO" id="GO:0003941">
    <property type="term" value="F:L-serine ammonia-lyase activity"/>
    <property type="evidence" value="ECO:0007669"/>
    <property type="project" value="TreeGrafter"/>
</dbReference>
<dbReference type="GO" id="GO:0006565">
    <property type="term" value="P:L-serine catabolic process"/>
    <property type="evidence" value="ECO:0007669"/>
    <property type="project" value="TreeGrafter"/>
</dbReference>
<dbReference type="Proteomes" id="UP000190130">
    <property type="component" value="Unassembled WGS sequence"/>
</dbReference>
<evidence type="ECO:0000313" key="8">
    <source>
        <dbReference type="Proteomes" id="UP000051562"/>
    </source>
</evidence>
<evidence type="ECO:0000259" key="5">
    <source>
        <dbReference type="Pfam" id="PF00291"/>
    </source>
</evidence>
<dbReference type="InterPro" id="IPR036052">
    <property type="entry name" value="TrpB-like_PALP_sf"/>
</dbReference>
<evidence type="ECO:0000256" key="1">
    <source>
        <dbReference type="ARBA" id="ARBA00001933"/>
    </source>
</evidence>
<dbReference type="PANTHER" id="PTHR48078:SF6">
    <property type="entry name" value="L-THREONINE DEHYDRATASE CATABOLIC TDCB"/>
    <property type="match status" value="1"/>
</dbReference>
<proteinExistence type="inferred from homology"/>
<dbReference type="GO" id="GO:0030170">
    <property type="term" value="F:pyridoxal phosphate binding"/>
    <property type="evidence" value="ECO:0007669"/>
    <property type="project" value="InterPro"/>
</dbReference>
<protein>
    <submittedName>
        <fullName evidence="7">Threonine dehydratase</fullName>
    </submittedName>
</protein>
<dbReference type="CDD" id="cd01562">
    <property type="entry name" value="Thr-dehyd"/>
    <property type="match status" value="1"/>
</dbReference>
<dbReference type="Pfam" id="PF00291">
    <property type="entry name" value="PALP"/>
    <property type="match status" value="1"/>
</dbReference>
<dbReference type="RefSeq" id="WP_055728588.1">
    <property type="nucleotide sequence ID" value="NZ_FUYX01000015.1"/>
</dbReference>
<dbReference type="GO" id="GO:0004794">
    <property type="term" value="F:threonine deaminase activity"/>
    <property type="evidence" value="ECO:0007669"/>
    <property type="project" value="TreeGrafter"/>
</dbReference>
<dbReference type="EMBL" id="FUYX01000015">
    <property type="protein sequence ID" value="SKC11265.1"/>
    <property type="molecule type" value="Genomic_DNA"/>
</dbReference>
<dbReference type="SUPFAM" id="SSF53686">
    <property type="entry name" value="Tryptophan synthase beta subunit-like PLP-dependent enzymes"/>
    <property type="match status" value="1"/>
</dbReference>
<evidence type="ECO:0000313" key="6">
    <source>
        <dbReference type="EMBL" id="KQK30186.1"/>
    </source>
</evidence>
<keyword evidence="8" id="KW-1185">Reference proteome</keyword>
<dbReference type="Gene3D" id="3.40.50.1100">
    <property type="match status" value="2"/>
</dbReference>
<sequence>MKPATQDQRQRSVTFTDIEQAAARIAPYIGPTPLLENPALNERLGLRLLVKAEPLQQTGSFKLRGATNFIARLTTEARGRGVLAYSSGNHAQGVALAAKRSGILARIVMPTSAPAIKVERTRALGAHVDLYEHYYSNRDSYIEQVSRETGMLIVHPFDHPDIVAGQGTVGLEIAAASGALGLRIDSVFVPTSGGGLLTGVSTAIRERAPDAAIFGIEPEGHDDFARSIKLGRVVEGSDPGRPTFCDALKSPRPGNLPLSIALSQGLGFGTASDADIEPAMRVLAEDFRVIAEPGGAIGMAAALKRAKHLQDQVVVVVVSGGNVDHDVFCKAVRQH</sequence>
<dbReference type="InterPro" id="IPR000634">
    <property type="entry name" value="Ser/Thr_deHydtase_PyrdxlP-BS"/>
</dbReference>
<comment type="cofactor">
    <cofactor evidence="1">
        <name>pyridoxal 5'-phosphate</name>
        <dbReference type="ChEBI" id="CHEBI:597326"/>
    </cofactor>
</comment>
<organism evidence="6 8">
    <name type="scientific">Bosea thiooxidans</name>
    <dbReference type="NCBI Taxonomy" id="53254"/>
    <lineage>
        <taxon>Bacteria</taxon>
        <taxon>Pseudomonadati</taxon>
        <taxon>Pseudomonadota</taxon>
        <taxon>Alphaproteobacteria</taxon>
        <taxon>Hyphomicrobiales</taxon>
        <taxon>Boseaceae</taxon>
        <taxon>Bosea</taxon>
    </lineage>
</organism>
<dbReference type="GO" id="GO:0009097">
    <property type="term" value="P:isoleucine biosynthetic process"/>
    <property type="evidence" value="ECO:0007669"/>
    <property type="project" value="TreeGrafter"/>
</dbReference>
<accession>A0A0Q3SXZ7</accession>
<dbReference type="GO" id="GO:0006567">
    <property type="term" value="P:L-threonine catabolic process"/>
    <property type="evidence" value="ECO:0007669"/>
    <property type="project" value="TreeGrafter"/>
</dbReference>
<dbReference type="EMBL" id="LMAR01000042">
    <property type="protein sequence ID" value="KQK30186.1"/>
    <property type="molecule type" value="Genomic_DNA"/>
</dbReference>
<keyword evidence="3" id="KW-0663">Pyridoxal phosphate</keyword>
<evidence type="ECO:0000313" key="9">
    <source>
        <dbReference type="Proteomes" id="UP000190130"/>
    </source>
</evidence>
<gene>
    <name evidence="6" type="ORF">ARD30_15145</name>
    <name evidence="7" type="ORF">SAMN05660750_04326</name>
</gene>
<evidence type="ECO:0000256" key="4">
    <source>
        <dbReference type="ARBA" id="ARBA00023239"/>
    </source>
</evidence>